<dbReference type="Proteomes" id="UP000016649">
    <property type="component" value="Unassembled WGS sequence"/>
</dbReference>
<sequence>MKRFFYAAVAVAALFFNSCSDTLPALDDVRTMIIYDFEKEKEEPIVRMAVYVKLLSPANRVRSISVFFAQSDYVWNVENPHSVYDAKNDSVWIGSSNIRPAPSGAFEAGEYRVLYADRASKKAESLFTLSEPSAAGKPDMSLYTDERLAVFDAAGTLLAYDLPEKEKELLLSYPQASITRKFVIAADGKSAVLHPAQSVSASSAAAGVSRLSDTDSRMLSGAQGGAR</sequence>
<name>A0ABN0NXA9_TRELE</name>
<dbReference type="EMBL" id="AWVH01000039">
    <property type="protein sequence ID" value="ERJ91952.1"/>
    <property type="molecule type" value="Genomic_DNA"/>
</dbReference>
<evidence type="ECO:0008006" key="5">
    <source>
        <dbReference type="Google" id="ProtNLM"/>
    </source>
</evidence>
<proteinExistence type="predicted"/>
<reference evidence="3 4" key="1">
    <citation type="submission" date="2013-08" db="EMBL/GenBank/DDBJ databases">
        <authorList>
            <person name="Weinstock G."/>
            <person name="Sodergren E."/>
            <person name="Wylie T."/>
            <person name="Fulton L."/>
            <person name="Fulton R."/>
            <person name="Fronick C."/>
            <person name="O'Laughlin M."/>
            <person name="Godfrey J."/>
            <person name="Miner T."/>
            <person name="Herter B."/>
            <person name="Appelbaum E."/>
            <person name="Cordes M."/>
            <person name="Lek S."/>
            <person name="Wollam A."/>
            <person name="Pepin K.H."/>
            <person name="Palsikar V.B."/>
            <person name="Mitreva M."/>
            <person name="Wilson R.K."/>
        </authorList>
    </citation>
    <scope>NUCLEOTIDE SEQUENCE [LARGE SCALE GENOMIC DNA]</scope>
    <source>
        <strain evidence="3 4">ATCC 700332</strain>
    </source>
</reference>
<keyword evidence="4" id="KW-1185">Reference proteome</keyword>
<organism evidence="3 4">
    <name type="scientific">Treponema lecithinolyticum ATCC 700332</name>
    <dbReference type="NCBI Taxonomy" id="1321815"/>
    <lineage>
        <taxon>Bacteria</taxon>
        <taxon>Pseudomonadati</taxon>
        <taxon>Spirochaetota</taxon>
        <taxon>Spirochaetia</taxon>
        <taxon>Spirochaetales</taxon>
        <taxon>Treponemataceae</taxon>
        <taxon>Treponema</taxon>
    </lineage>
</organism>
<protein>
    <recommendedName>
        <fullName evidence="5">Lipoprotein</fullName>
    </recommendedName>
</protein>
<comment type="caution">
    <text evidence="3">The sequence shown here is derived from an EMBL/GenBank/DDBJ whole genome shotgun (WGS) entry which is preliminary data.</text>
</comment>
<dbReference type="RefSeq" id="WP_021687811.1">
    <property type="nucleotide sequence ID" value="NZ_KI260569.1"/>
</dbReference>
<evidence type="ECO:0000256" key="1">
    <source>
        <dbReference type="SAM" id="MobiDB-lite"/>
    </source>
</evidence>
<evidence type="ECO:0000313" key="3">
    <source>
        <dbReference type="EMBL" id="ERJ91952.1"/>
    </source>
</evidence>
<keyword evidence="2" id="KW-0732">Signal</keyword>
<feature type="region of interest" description="Disordered" evidence="1">
    <location>
        <begin position="202"/>
        <end position="227"/>
    </location>
</feature>
<gene>
    <name evidence="3" type="ORF">HMPREF9193_01610</name>
</gene>
<evidence type="ECO:0000313" key="4">
    <source>
        <dbReference type="Proteomes" id="UP000016649"/>
    </source>
</evidence>
<evidence type="ECO:0000256" key="2">
    <source>
        <dbReference type="SAM" id="SignalP"/>
    </source>
</evidence>
<feature type="signal peptide" evidence="2">
    <location>
        <begin position="1"/>
        <end position="20"/>
    </location>
</feature>
<feature type="chain" id="PRO_5045082897" description="Lipoprotein" evidence="2">
    <location>
        <begin position="21"/>
        <end position="227"/>
    </location>
</feature>
<accession>A0ABN0NXA9</accession>